<dbReference type="GO" id="GO:0016020">
    <property type="term" value="C:membrane"/>
    <property type="evidence" value="ECO:0007669"/>
    <property type="project" value="UniProtKB-SubCell"/>
</dbReference>
<dbReference type="InterPro" id="IPR017452">
    <property type="entry name" value="GPCR_Rhodpsn_7TM"/>
</dbReference>
<comment type="subcellular location">
    <subcellularLocation>
        <location evidence="1">Membrane</location>
        <topology evidence="1">Multi-pass membrane protein</topology>
    </subcellularLocation>
</comment>
<feature type="transmembrane region" description="Helical" evidence="9">
    <location>
        <begin position="180"/>
        <end position="200"/>
    </location>
</feature>
<dbReference type="EMBL" id="LIAE01009848">
    <property type="protein sequence ID" value="PAV68008.1"/>
    <property type="molecule type" value="Genomic_DNA"/>
</dbReference>
<dbReference type="SMART" id="SM01381">
    <property type="entry name" value="7TM_GPCR_Srsx"/>
    <property type="match status" value="1"/>
</dbReference>
<evidence type="ECO:0000256" key="9">
    <source>
        <dbReference type="SAM" id="Phobius"/>
    </source>
</evidence>
<dbReference type="PANTHER" id="PTHR24235">
    <property type="entry name" value="NEUROPEPTIDE Y RECEPTOR"/>
    <property type="match status" value="1"/>
</dbReference>
<feature type="transmembrane region" description="Helical" evidence="9">
    <location>
        <begin position="241"/>
        <end position="263"/>
    </location>
</feature>
<dbReference type="STRING" id="2018661.A0A2A2K254"/>
<feature type="transmembrane region" description="Helical" evidence="9">
    <location>
        <begin position="275"/>
        <end position="297"/>
    </location>
</feature>
<accession>A0A2A2K254</accession>
<dbReference type="InterPro" id="IPR000276">
    <property type="entry name" value="GPCR_Rhodpsn"/>
</dbReference>
<dbReference type="OrthoDB" id="9046662at2759"/>
<reference evidence="11 12" key="1">
    <citation type="journal article" date="2017" name="Curr. Biol.">
        <title>Genome architecture and evolution of a unichromosomal asexual nematode.</title>
        <authorList>
            <person name="Fradin H."/>
            <person name="Zegar C."/>
            <person name="Gutwein M."/>
            <person name="Lucas J."/>
            <person name="Kovtun M."/>
            <person name="Corcoran D."/>
            <person name="Baugh L.R."/>
            <person name="Kiontke K."/>
            <person name="Gunsalus K."/>
            <person name="Fitch D.H."/>
            <person name="Piano F."/>
        </authorList>
    </citation>
    <scope>NUCLEOTIDE SEQUENCE [LARGE SCALE GENOMIC DNA]</scope>
    <source>
        <strain evidence="11">PF1309</strain>
    </source>
</reference>
<dbReference type="PANTHER" id="PTHR24235:SF12">
    <property type="entry name" value="G-PROTEIN COUPLED RECEPTORS FAMILY 1 PROFILE DOMAIN-CONTAINING PROTEIN"/>
    <property type="match status" value="1"/>
</dbReference>
<dbReference type="Gene3D" id="1.20.1070.10">
    <property type="entry name" value="Rhodopsin 7-helix transmembrane proteins"/>
    <property type="match status" value="2"/>
</dbReference>
<name>A0A2A2K254_9BILA</name>
<evidence type="ECO:0000256" key="7">
    <source>
        <dbReference type="ARBA" id="ARBA00023170"/>
    </source>
</evidence>
<dbReference type="SUPFAM" id="SSF81321">
    <property type="entry name" value="Family A G protein-coupled receptor-like"/>
    <property type="match status" value="1"/>
</dbReference>
<feature type="transmembrane region" description="Helical" evidence="9">
    <location>
        <begin position="37"/>
        <end position="65"/>
    </location>
</feature>
<feature type="transmembrane region" description="Helical" evidence="9">
    <location>
        <begin position="77"/>
        <end position="100"/>
    </location>
</feature>
<proteinExistence type="inferred from homology"/>
<dbReference type="PROSITE" id="PS50262">
    <property type="entry name" value="G_PROTEIN_RECEP_F1_2"/>
    <property type="match status" value="1"/>
</dbReference>
<dbReference type="Proteomes" id="UP000218231">
    <property type="component" value="Unassembled WGS sequence"/>
</dbReference>
<keyword evidence="4 9" id="KW-1133">Transmembrane helix</keyword>
<keyword evidence="6 9" id="KW-0472">Membrane</keyword>
<evidence type="ECO:0000256" key="5">
    <source>
        <dbReference type="ARBA" id="ARBA00023040"/>
    </source>
</evidence>
<evidence type="ECO:0000313" key="11">
    <source>
        <dbReference type="EMBL" id="PAV68008.1"/>
    </source>
</evidence>
<evidence type="ECO:0000256" key="3">
    <source>
        <dbReference type="ARBA" id="ARBA00022692"/>
    </source>
</evidence>
<evidence type="ECO:0000259" key="10">
    <source>
        <dbReference type="PROSITE" id="PS50262"/>
    </source>
</evidence>
<gene>
    <name evidence="11" type="ORF">WR25_02836</name>
</gene>
<keyword evidence="5" id="KW-0297">G-protein coupled receptor</keyword>
<evidence type="ECO:0000256" key="2">
    <source>
        <dbReference type="ARBA" id="ARBA00010663"/>
    </source>
</evidence>
<dbReference type="InterPro" id="IPR000611">
    <property type="entry name" value="NPY_rcpt"/>
</dbReference>
<comment type="similarity">
    <text evidence="2">Belongs to the G-protein coupled receptor 1 family.</text>
</comment>
<evidence type="ECO:0000256" key="1">
    <source>
        <dbReference type="ARBA" id="ARBA00004141"/>
    </source>
</evidence>
<dbReference type="CDD" id="cd15203">
    <property type="entry name" value="7tmA_NPYR-like"/>
    <property type="match status" value="1"/>
</dbReference>
<dbReference type="GO" id="GO:0004983">
    <property type="term" value="F:neuropeptide Y receptor activity"/>
    <property type="evidence" value="ECO:0007669"/>
    <property type="project" value="InterPro"/>
</dbReference>
<keyword evidence="12" id="KW-1185">Reference proteome</keyword>
<keyword evidence="7" id="KW-0675">Receptor</keyword>
<evidence type="ECO:0000256" key="4">
    <source>
        <dbReference type="ARBA" id="ARBA00022989"/>
    </source>
</evidence>
<dbReference type="PRINTS" id="PR00237">
    <property type="entry name" value="GPCRRHODOPSN"/>
</dbReference>
<dbReference type="AlphaFoldDB" id="A0A2A2K254"/>
<keyword evidence="3 9" id="KW-0812">Transmembrane</keyword>
<keyword evidence="8" id="KW-0807">Transducer</keyword>
<feature type="domain" description="G-protein coupled receptors family 1 profile" evidence="10">
    <location>
        <begin position="55"/>
        <end position="294"/>
    </location>
</feature>
<organism evidence="11 12">
    <name type="scientific">Diploscapter pachys</name>
    <dbReference type="NCBI Taxonomy" id="2018661"/>
    <lineage>
        <taxon>Eukaryota</taxon>
        <taxon>Metazoa</taxon>
        <taxon>Ecdysozoa</taxon>
        <taxon>Nematoda</taxon>
        <taxon>Chromadorea</taxon>
        <taxon>Rhabditida</taxon>
        <taxon>Rhabditina</taxon>
        <taxon>Rhabditomorpha</taxon>
        <taxon>Rhabditoidea</taxon>
        <taxon>Rhabditidae</taxon>
        <taxon>Diploscapter</taxon>
    </lineage>
</organism>
<comment type="caution">
    <text evidence="11">The sequence shown here is derived from an EMBL/GenBank/DDBJ whole genome shotgun (WGS) entry which is preliminary data.</text>
</comment>
<evidence type="ECO:0000313" key="12">
    <source>
        <dbReference type="Proteomes" id="UP000218231"/>
    </source>
</evidence>
<sequence>MQANSSCEDELILIEKLNDFFRDEDVHPDSEHSNTMLGYLIFCAYMVVIFFGSIGNFLTMTVVVINPSMRTTRNFFILNLALSDFFVCSVTAPMTLYTILYTFWSFGRALCKITGSLQGFSVFLSTFSITAIALDRSTIPLFIASGMDTIPLDSNCGNFINLCHEQDHIWNKMPISKKTYTLSVLAVQYAFPLCSLVFVYSRIAHRMKMRFVNRHNSLNNHSDDSNARRKSVFDRQRRTHLLLMCVVAVFAVAWLPLNIFHILTTFDWIKFSVPTFAFCHVTAMCSASLNPVIYAFFNQNFRTEFIRLIDRVGLRKIRLFFFENPEDYKTTKTDLSPRTLRLSLPTKSNARQFPSMSVCSQTVILPRPQHDETTILSDNPNCQIFLQPGDQLL</sequence>
<protein>
    <recommendedName>
        <fullName evidence="10">G-protein coupled receptors family 1 profile domain-containing protein</fullName>
    </recommendedName>
</protein>
<evidence type="ECO:0000256" key="6">
    <source>
        <dbReference type="ARBA" id="ARBA00023136"/>
    </source>
</evidence>
<dbReference type="PRINTS" id="PR01012">
    <property type="entry name" value="NRPEPTIDEYR"/>
</dbReference>
<dbReference type="Pfam" id="PF00001">
    <property type="entry name" value="7tm_1"/>
    <property type="match status" value="2"/>
</dbReference>
<evidence type="ECO:0000256" key="8">
    <source>
        <dbReference type="ARBA" id="ARBA00023224"/>
    </source>
</evidence>